<evidence type="ECO:0000256" key="2">
    <source>
        <dbReference type="SAM" id="Phobius"/>
    </source>
</evidence>
<keyword evidence="2" id="KW-1133">Transmembrane helix</keyword>
<evidence type="ECO:0000313" key="3">
    <source>
        <dbReference type="EMBL" id="KGD68003.1"/>
    </source>
</evidence>
<protein>
    <recommendedName>
        <fullName evidence="5">Energy transducer TonB</fullName>
    </recommendedName>
</protein>
<feature type="transmembrane region" description="Helical" evidence="2">
    <location>
        <begin position="16"/>
        <end position="36"/>
    </location>
</feature>
<comment type="caution">
    <text evidence="3">The sequence shown here is derived from an EMBL/GenBank/DDBJ whole genome shotgun (WGS) entry which is preliminary data.</text>
</comment>
<keyword evidence="4" id="KW-1185">Reference proteome</keyword>
<dbReference type="eggNOG" id="COG0810">
    <property type="taxonomic scope" value="Bacteria"/>
</dbReference>
<evidence type="ECO:0000313" key="4">
    <source>
        <dbReference type="Proteomes" id="UP000029554"/>
    </source>
</evidence>
<feature type="compositionally biased region" description="Gly residues" evidence="1">
    <location>
        <begin position="176"/>
        <end position="211"/>
    </location>
</feature>
<dbReference type="AlphaFoldDB" id="A0A095U065"/>
<name>A0A095U065_9FLAO</name>
<dbReference type="OrthoDB" id="676306at2"/>
<feature type="region of interest" description="Disordered" evidence="1">
    <location>
        <begin position="143"/>
        <end position="211"/>
    </location>
</feature>
<dbReference type="EMBL" id="JRHH01000003">
    <property type="protein sequence ID" value="KGD68003.1"/>
    <property type="molecule type" value="Genomic_DNA"/>
</dbReference>
<dbReference type="STRING" id="1453498.LG45_06815"/>
<organism evidence="3 4">
    <name type="scientific">Flavobacterium aquatile LMG 4008 = ATCC 11947</name>
    <dbReference type="NCBI Taxonomy" id="1453498"/>
    <lineage>
        <taxon>Bacteria</taxon>
        <taxon>Pseudomonadati</taxon>
        <taxon>Bacteroidota</taxon>
        <taxon>Flavobacteriia</taxon>
        <taxon>Flavobacteriales</taxon>
        <taxon>Flavobacteriaceae</taxon>
        <taxon>Flavobacterium</taxon>
    </lineage>
</organism>
<keyword evidence="2" id="KW-0812">Transmembrane</keyword>
<proteinExistence type="predicted"/>
<evidence type="ECO:0008006" key="5">
    <source>
        <dbReference type="Google" id="ProtNLM"/>
    </source>
</evidence>
<gene>
    <name evidence="3" type="ORF">LG45_06815</name>
</gene>
<keyword evidence="2" id="KW-0472">Membrane</keyword>
<dbReference type="Proteomes" id="UP000029554">
    <property type="component" value="Unassembled WGS sequence"/>
</dbReference>
<sequence>MDNSLDSSAADKRKSFVAASIIYGVLLLILFFIRFWPPSDADLLAMAGGGGGGGVTVNFGDTDFGSGADYQNKELDVKDVVKQTAAVETPEENIITEEADADKTDVVIAKKEPVKNPKPVLKPEVTKPVEVKKPVKKVDSALDNILKGNKKGGDGNSGTSGNQGRANGDINSTGYSGTGGSGGGTGGGNGTGNGTGTGAGTGSGSGGGNGSGNGLGNGSGYALTGRSALSKPKPVYNCNEEGVVVVQITVDKNGNVIDAKPGARGTTNSAACLASQAKIAAMNTKWSASPDGTEKQVGTIRYNFSLKD</sequence>
<reference evidence="3 4" key="1">
    <citation type="submission" date="2014-09" db="EMBL/GenBank/DDBJ databases">
        <title>Whole Genome Shotgun of Flavobacterium aquatile LMG 4008.</title>
        <authorList>
            <person name="Gale A.N."/>
            <person name="Pipes S.E."/>
            <person name="Newman J.D."/>
        </authorList>
    </citation>
    <scope>NUCLEOTIDE SEQUENCE [LARGE SCALE GENOMIC DNA]</scope>
    <source>
        <strain evidence="3 4">LMG 4008</strain>
    </source>
</reference>
<evidence type="ECO:0000256" key="1">
    <source>
        <dbReference type="SAM" id="MobiDB-lite"/>
    </source>
</evidence>
<accession>A0A095U065</accession>